<feature type="non-terminal residue" evidence="1">
    <location>
        <position position="82"/>
    </location>
</feature>
<name>A0A087UA78_STEMI</name>
<evidence type="ECO:0000313" key="1">
    <source>
        <dbReference type="EMBL" id="KFM74267.1"/>
    </source>
</evidence>
<reference evidence="1 2" key="1">
    <citation type="submission" date="2013-11" db="EMBL/GenBank/DDBJ databases">
        <title>Genome sequencing of Stegodyphus mimosarum.</title>
        <authorList>
            <person name="Bechsgaard J."/>
        </authorList>
    </citation>
    <scope>NUCLEOTIDE SEQUENCE [LARGE SCALE GENOMIC DNA]</scope>
</reference>
<evidence type="ECO:0000313" key="2">
    <source>
        <dbReference type="Proteomes" id="UP000054359"/>
    </source>
</evidence>
<dbReference type="AlphaFoldDB" id="A0A087UA78"/>
<dbReference type="Proteomes" id="UP000054359">
    <property type="component" value="Unassembled WGS sequence"/>
</dbReference>
<sequence>MEPDKENEGGSGITIVAPYLTASELVSLRTSKDDQVQNICGQKFYGQTKTWLEEKALQLAVENYKDILEKKRASRICDLMKA</sequence>
<accession>A0A087UA78</accession>
<protein>
    <submittedName>
        <fullName evidence="1">Uncharacterized protein</fullName>
    </submittedName>
</protein>
<keyword evidence="2" id="KW-1185">Reference proteome</keyword>
<gene>
    <name evidence="1" type="ORF">X975_04203</name>
</gene>
<dbReference type="EMBL" id="KK118955">
    <property type="protein sequence ID" value="KFM74267.1"/>
    <property type="molecule type" value="Genomic_DNA"/>
</dbReference>
<proteinExistence type="predicted"/>
<organism evidence="1 2">
    <name type="scientific">Stegodyphus mimosarum</name>
    <name type="common">African social velvet spider</name>
    <dbReference type="NCBI Taxonomy" id="407821"/>
    <lineage>
        <taxon>Eukaryota</taxon>
        <taxon>Metazoa</taxon>
        <taxon>Ecdysozoa</taxon>
        <taxon>Arthropoda</taxon>
        <taxon>Chelicerata</taxon>
        <taxon>Arachnida</taxon>
        <taxon>Araneae</taxon>
        <taxon>Araneomorphae</taxon>
        <taxon>Entelegynae</taxon>
        <taxon>Eresoidea</taxon>
        <taxon>Eresidae</taxon>
        <taxon>Stegodyphus</taxon>
    </lineage>
</organism>